<name>A0A8S1PD00_PARPR</name>
<accession>A0A8S1PD00</accession>
<keyword evidence="1" id="KW-0732">Signal</keyword>
<keyword evidence="3" id="KW-1185">Reference proteome</keyword>
<feature type="signal peptide" evidence="1">
    <location>
        <begin position="1"/>
        <end position="17"/>
    </location>
</feature>
<sequence length="238" mass="28296">MVLISFIKILFLNPILLNQDCVELPGADCLNNGWTNAHNVISCQGIIYMGQFTGGRRISKTFWCPSENLMRLSFTIAKFDSWDGESVFVYKDNVLIGQITYAPFDGTKMCLGSYYPDLMEKKSYQFMLPKGQNFANFNQLIIYKQIMKVNEKYCYCRIMGNQRYNFISCRSMCQFLQRMQFLGRFVENMFRKSDFFIQICSFQNKINFYFGWYYSLDERPKLSRRYNLDIHFKLNLLR</sequence>
<dbReference type="EMBL" id="CAJJDM010000116">
    <property type="protein sequence ID" value="CAD8100651.1"/>
    <property type="molecule type" value="Genomic_DNA"/>
</dbReference>
<protein>
    <submittedName>
        <fullName evidence="2">Uncharacterized protein</fullName>
    </submittedName>
</protein>
<comment type="caution">
    <text evidence="2">The sequence shown here is derived from an EMBL/GenBank/DDBJ whole genome shotgun (WGS) entry which is preliminary data.</text>
</comment>
<evidence type="ECO:0000313" key="2">
    <source>
        <dbReference type="EMBL" id="CAD8100651.1"/>
    </source>
</evidence>
<feature type="chain" id="PRO_5035863631" evidence="1">
    <location>
        <begin position="18"/>
        <end position="238"/>
    </location>
</feature>
<dbReference type="Proteomes" id="UP000688137">
    <property type="component" value="Unassembled WGS sequence"/>
</dbReference>
<evidence type="ECO:0000313" key="3">
    <source>
        <dbReference type="Proteomes" id="UP000688137"/>
    </source>
</evidence>
<organism evidence="2 3">
    <name type="scientific">Paramecium primaurelia</name>
    <dbReference type="NCBI Taxonomy" id="5886"/>
    <lineage>
        <taxon>Eukaryota</taxon>
        <taxon>Sar</taxon>
        <taxon>Alveolata</taxon>
        <taxon>Ciliophora</taxon>
        <taxon>Intramacronucleata</taxon>
        <taxon>Oligohymenophorea</taxon>
        <taxon>Peniculida</taxon>
        <taxon>Parameciidae</taxon>
        <taxon>Paramecium</taxon>
    </lineage>
</organism>
<reference evidence="2" key="1">
    <citation type="submission" date="2021-01" db="EMBL/GenBank/DDBJ databases">
        <authorList>
            <consortium name="Genoscope - CEA"/>
            <person name="William W."/>
        </authorList>
    </citation>
    <scope>NUCLEOTIDE SEQUENCE</scope>
</reference>
<evidence type="ECO:0000256" key="1">
    <source>
        <dbReference type="SAM" id="SignalP"/>
    </source>
</evidence>
<proteinExistence type="predicted"/>
<gene>
    <name evidence="2" type="ORF">PPRIM_AZ9-3.1.T1130030</name>
</gene>
<dbReference type="AlphaFoldDB" id="A0A8S1PD00"/>